<dbReference type="OrthoDB" id="4928090at2759"/>
<dbReference type="EMBL" id="CDHN01000003">
    <property type="protein sequence ID" value="CEJ90768.1"/>
    <property type="molecule type" value="Genomic_DNA"/>
</dbReference>
<sequence>MGHAYKKRLYLSNPPPDDVTKRTRITRYVPPAPLECMPVIVPDPPKRCPTPPPSLPEPQVEVEIDPIDVIAVDFDDEEEPPKCPSSRSSRGSRSKCSSARSVTREKEVYIERERFVPVPVPVPVPIRSEPRYHTFRYVDAPPRIPSPPRLPERRMITDDERLRITIEDRHNSREYYER</sequence>
<feature type="region of interest" description="Disordered" evidence="1">
    <location>
        <begin position="1"/>
        <end position="21"/>
    </location>
</feature>
<proteinExistence type="predicted"/>
<keyword evidence="3" id="KW-1185">Reference proteome</keyword>
<evidence type="ECO:0000256" key="1">
    <source>
        <dbReference type="SAM" id="MobiDB-lite"/>
    </source>
</evidence>
<accession>A0A0A1TJP2</accession>
<feature type="compositionally biased region" description="Low complexity" evidence="1">
    <location>
        <begin position="85"/>
        <end position="101"/>
    </location>
</feature>
<dbReference type="AlphaFoldDB" id="A0A0A1TJP2"/>
<gene>
    <name evidence="2" type="ORF">VHEMI06529</name>
</gene>
<feature type="region of interest" description="Disordered" evidence="1">
    <location>
        <begin position="73"/>
        <end position="104"/>
    </location>
</feature>
<dbReference type="STRING" id="1531966.A0A0A1TJP2"/>
<evidence type="ECO:0000313" key="2">
    <source>
        <dbReference type="EMBL" id="CEJ90768.1"/>
    </source>
</evidence>
<reference evidence="2 3" key="1">
    <citation type="journal article" date="2015" name="Genome Announc.">
        <title>Draft Genome Sequence and Gene Annotation of the Entomopathogenic Fungus Verticillium hemipterigenum.</title>
        <authorList>
            <person name="Horn F."/>
            <person name="Habel A."/>
            <person name="Scharf D.H."/>
            <person name="Dworschak J."/>
            <person name="Brakhage A.A."/>
            <person name="Guthke R."/>
            <person name="Hertweck C."/>
            <person name="Linde J."/>
        </authorList>
    </citation>
    <scope>NUCLEOTIDE SEQUENCE [LARGE SCALE GENOMIC DNA]</scope>
</reference>
<name>A0A0A1TJP2_9HYPO</name>
<evidence type="ECO:0000313" key="3">
    <source>
        <dbReference type="Proteomes" id="UP000039046"/>
    </source>
</evidence>
<protein>
    <submittedName>
        <fullName evidence="2">Uncharacterized protein</fullName>
    </submittedName>
</protein>
<organism evidence="2 3">
    <name type="scientific">[Torrubiella] hemipterigena</name>
    <dbReference type="NCBI Taxonomy" id="1531966"/>
    <lineage>
        <taxon>Eukaryota</taxon>
        <taxon>Fungi</taxon>
        <taxon>Dikarya</taxon>
        <taxon>Ascomycota</taxon>
        <taxon>Pezizomycotina</taxon>
        <taxon>Sordariomycetes</taxon>
        <taxon>Hypocreomycetidae</taxon>
        <taxon>Hypocreales</taxon>
        <taxon>Clavicipitaceae</taxon>
        <taxon>Clavicipitaceae incertae sedis</taxon>
        <taxon>'Torrubiella' clade</taxon>
    </lineage>
</organism>
<dbReference type="Proteomes" id="UP000039046">
    <property type="component" value="Unassembled WGS sequence"/>
</dbReference>